<feature type="transmembrane region" description="Helical" evidence="1">
    <location>
        <begin position="169"/>
        <end position="195"/>
    </location>
</feature>
<keyword evidence="1" id="KW-0812">Transmembrane</keyword>
<evidence type="ECO:0000313" key="3">
    <source>
        <dbReference type="Proteomes" id="UP000807342"/>
    </source>
</evidence>
<protein>
    <submittedName>
        <fullName evidence="2">Uncharacterized protein</fullName>
    </submittedName>
</protein>
<keyword evidence="1" id="KW-0472">Membrane</keyword>
<evidence type="ECO:0000256" key="1">
    <source>
        <dbReference type="SAM" id="Phobius"/>
    </source>
</evidence>
<reference evidence="2" key="1">
    <citation type="submission" date="2020-11" db="EMBL/GenBank/DDBJ databases">
        <authorList>
            <consortium name="DOE Joint Genome Institute"/>
            <person name="Ahrendt S."/>
            <person name="Riley R."/>
            <person name="Andreopoulos W."/>
            <person name="Labutti K."/>
            <person name="Pangilinan J."/>
            <person name="Ruiz-Duenas F.J."/>
            <person name="Barrasa J.M."/>
            <person name="Sanchez-Garcia M."/>
            <person name="Camarero S."/>
            <person name="Miyauchi S."/>
            <person name="Serrano A."/>
            <person name="Linde D."/>
            <person name="Babiker R."/>
            <person name="Drula E."/>
            <person name="Ayuso-Fernandez I."/>
            <person name="Pacheco R."/>
            <person name="Padilla G."/>
            <person name="Ferreira P."/>
            <person name="Barriuso J."/>
            <person name="Kellner H."/>
            <person name="Castanera R."/>
            <person name="Alfaro M."/>
            <person name="Ramirez L."/>
            <person name="Pisabarro A.G."/>
            <person name="Kuo A."/>
            <person name="Tritt A."/>
            <person name="Lipzen A."/>
            <person name="He G."/>
            <person name="Yan M."/>
            <person name="Ng V."/>
            <person name="Cullen D."/>
            <person name="Martin F."/>
            <person name="Rosso M.-N."/>
            <person name="Henrissat B."/>
            <person name="Hibbett D."/>
            <person name="Martinez A.T."/>
            <person name="Grigoriev I.V."/>
        </authorList>
    </citation>
    <scope>NUCLEOTIDE SEQUENCE</scope>
    <source>
        <strain evidence="2">MF-IS2</strain>
    </source>
</reference>
<feature type="transmembrane region" description="Helical" evidence="1">
    <location>
        <begin position="246"/>
        <end position="266"/>
    </location>
</feature>
<sequence length="277" mass="30456">MALTNSRIIVFDVLVFLAILLLVLALVPPFVFKNAARRKTWSTLMLSMLIFSVGEALLVGRQTGVPPNAAICLIQAAVNYATPPFCAAAMISYTANIYISICRMFTFATWEGPEPNNTVVLVLLPWIIFFLILLEALFVIGMPRSTAVRTSPNPELPGLYCHTNRLAPLLVSAIAVVLAGLVVIGFQTATGRVLYKNWIKVKNLSVRSTIYRYIDAFIRSLAFMVVAILGTALGLVATSTPGETHFGYAILLPLLPIASALIFGTYKDILSFYFFWR</sequence>
<dbReference type="OrthoDB" id="2942412at2759"/>
<feature type="transmembrane region" description="Helical" evidence="1">
    <location>
        <begin position="119"/>
        <end position="142"/>
    </location>
</feature>
<name>A0A9P5X8J9_9AGAR</name>
<evidence type="ECO:0000313" key="2">
    <source>
        <dbReference type="EMBL" id="KAF9446823.1"/>
    </source>
</evidence>
<feature type="transmembrane region" description="Helical" evidence="1">
    <location>
        <begin position="216"/>
        <end position="240"/>
    </location>
</feature>
<organism evidence="2 3">
    <name type="scientific">Macrolepiota fuliginosa MF-IS2</name>
    <dbReference type="NCBI Taxonomy" id="1400762"/>
    <lineage>
        <taxon>Eukaryota</taxon>
        <taxon>Fungi</taxon>
        <taxon>Dikarya</taxon>
        <taxon>Basidiomycota</taxon>
        <taxon>Agaricomycotina</taxon>
        <taxon>Agaricomycetes</taxon>
        <taxon>Agaricomycetidae</taxon>
        <taxon>Agaricales</taxon>
        <taxon>Agaricineae</taxon>
        <taxon>Agaricaceae</taxon>
        <taxon>Macrolepiota</taxon>
    </lineage>
</organism>
<keyword evidence="1" id="KW-1133">Transmembrane helix</keyword>
<feature type="transmembrane region" description="Helical" evidence="1">
    <location>
        <begin position="43"/>
        <end position="60"/>
    </location>
</feature>
<comment type="caution">
    <text evidence="2">The sequence shown here is derived from an EMBL/GenBank/DDBJ whole genome shotgun (WGS) entry which is preliminary data.</text>
</comment>
<dbReference type="Proteomes" id="UP000807342">
    <property type="component" value="Unassembled WGS sequence"/>
</dbReference>
<proteinExistence type="predicted"/>
<gene>
    <name evidence="2" type="ORF">P691DRAFT_803370</name>
</gene>
<accession>A0A9P5X8J9</accession>
<feature type="transmembrane region" description="Helical" evidence="1">
    <location>
        <begin position="6"/>
        <end position="31"/>
    </location>
</feature>
<dbReference type="EMBL" id="MU151227">
    <property type="protein sequence ID" value="KAF9446823.1"/>
    <property type="molecule type" value="Genomic_DNA"/>
</dbReference>
<feature type="transmembrane region" description="Helical" evidence="1">
    <location>
        <begin position="80"/>
        <end position="99"/>
    </location>
</feature>
<keyword evidence="3" id="KW-1185">Reference proteome</keyword>
<dbReference type="AlphaFoldDB" id="A0A9P5X8J9"/>